<evidence type="ECO:0000256" key="4">
    <source>
        <dbReference type="SAM" id="SignalP"/>
    </source>
</evidence>
<dbReference type="Pfam" id="PF03403">
    <property type="entry name" value="PAF-AH_p_II"/>
    <property type="match status" value="1"/>
</dbReference>
<dbReference type="EMBL" id="RBXO01000001">
    <property type="protein sequence ID" value="RKT53003.1"/>
    <property type="molecule type" value="Genomic_DNA"/>
</dbReference>
<feature type="signal peptide" evidence="4">
    <location>
        <begin position="1"/>
        <end position="27"/>
    </location>
</feature>
<keyword evidence="6" id="KW-1185">Reference proteome</keyword>
<proteinExistence type="predicted"/>
<dbReference type="Gene3D" id="3.40.50.1820">
    <property type="entry name" value="alpha/beta hydrolase"/>
    <property type="match status" value="1"/>
</dbReference>
<comment type="caution">
    <text evidence="5">The sequence shown here is derived from an EMBL/GenBank/DDBJ whole genome shotgun (WGS) entry which is preliminary data.</text>
</comment>
<keyword evidence="4" id="KW-0732">Signal</keyword>
<dbReference type="Proteomes" id="UP000282084">
    <property type="component" value="Unassembled WGS sequence"/>
</dbReference>
<feature type="chain" id="PRO_5019719254" evidence="4">
    <location>
        <begin position="28"/>
        <end position="406"/>
    </location>
</feature>
<dbReference type="AlphaFoldDB" id="A0A495VWP9"/>
<evidence type="ECO:0000313" key="6">
    <source>
        <dbReference type="Proteomes" id="UP000282084"/>
    </source>
</evidence>
<keyword evidence="1 5" id="KW-0378">Hydrolase</keyword>
<sequence length="406" mass="43759">MSRTLVRLAALGVCAALAGTLTGTAHAAPVRPRLPPPSGAASVGTTDLHLVDAGRPDPWHPERGRELMVTVSYPALPSDAARAPWVSAEVADHTPLFRDLRSLPGLTLDVAGVRRQARVDAPVDRRRGPLPVVLFSPGGGLPREVFATLTDDLAGRGYLVVSVSHTHESGAVRFPDGRVAVPDDQPWVPETARTVLDARIADTRFVLDRITDLAAGRNPDAGGRRLPAGLLRAPDPRRVGMVGHSIGGFTAAEVMLLDPRVKAGVNMDGSFATFDDPYRPGESTTRSVDRPFLLMGTTSAKEDHTHGPDSVDRSWQEFWAAQRGWKRDLALVDGGHLGYSDLQSVLPQLGAALPDDLRVEAIGTVDPARSLRVQRTYLTAFLDAHLRHRPTPLFDVPARAPFRFVP</sequence>
<protein>
    <submittedName>
        <fullName evidence="5">Platelet-activating factor acetylhydrolase isoform II</fullName>
    </submittedName>
</protein>
<reference evidence="5 6" key="1">
    <citation type="submission" date="2018-10" db="EMBL/GenBank/DDBJ databases">
        <title>Sequencing the genomes of 1000 actinobacteria strains.</title>
        <authorList>
            <person name="Klenk H.-P."/>
        </authorList>
    </citation>
    <scope>NUCLEOTIDE SEQUENCE [LARGE SCALE GENOMIC DNA]</scope>
    <source>
        <strain evidence="5 6">DSM 43800</strain>
    </source>
</reference>
<dbReference type="InterPro" id="IPR029058">
    <property type="entry name" value="AB_hydrolase_fold"/>
</dbReference>
<evidence type="ECO:0000313" key="5">
    <source>
        <dbReference type="EMBL" id="RKT53003.1"/>
    </source>
</evidence>
<keyword evidence="3" id="KW-0443">Lipid metabolism</keyword>
<dbReference type="PANTHER" id="PTHR10272">
    <property type="entry name" value="PLATELET-ACTIVATING FACTOR ACETYLHYDROLASE"/>
    <property type="match status" value="1"/>
</dbReference>
<dbReference type="GO" id="GO:0003847">
    <property type="term" value="F:1-alkyl-2-acetylglycerophosphocholine esterase activity"/>
    <property type="evidence" value="ECO:0007669"/>
    <property type="project" value="TreeGrafter"/>
</dbReference>
<gene>
    <name evidence="5" type="ORF">C8E97_1546</name>
</gene>
<dbReference type="OrthoDB" id="569821at2"/>
<dbReference type="RefSeq" id="WP_121002964.1">
    <property type="nucleotide sequence ID" value="NZ_RBXO01000001.1"/>
</dbReference>
<dbReference type="GO" id="GO:0016042">
    <property type="term" value="P:lipid catabolic process"/>
    <property type="evidence" value="ECO:0007669"/>
    <property type="project" value="UniProtKB-KW"/>
</dbReference>
<evidence type="ECO:0000256" key="2">
    <source>
        <dbReference type="ARBA" id="ARBA00022963"/>
    </source>
</evidence>
<dbReference type="SUPFAM" id="SSF53474">
    <property type="entry name" value="alpha/beta-Hydrolases"/>
    <property type="match status" value="1"/>
</dbReference>
<keyword evidence="2" id="KW-0442">Lipid degradation</keyword>
<dbReference type="PANTHER" id="PTHR10272:SF0">
    <property type="entry name" value="PLATELET-ACTIVATING FACTOR ACETYLHYDROLASE"/>
    <property type="match status" value="1"/>
</dbReference>
<organism evidence="5 6">
    <name type="scientific">Saccharothrix australiensis</name>
    <dbReference type="NCBI Taxonomy" id="2072"/>
    <lineage>
        <taxon>Bacteria</taxon>
        <taxon>Bacillati</taxon>
        <taxon>Actinomycetota</taxon>
        <taxon>Actinomycetes</taxon>
        <taxon>Pseudonocardiales</taxon>
        <taxon>Pseudonocardiaceae</taxon>
        <taxon>Saccharothrix</taxon>
    </lineage>
</organism>
<accession>A0A495VWP9</accession>
<evidence type="ECO:0000256" key="3">
    <source>
        <dbReference type="ARBA" id="ARBA00023098"/>
    </source>
</evidence>
<name>A0A495VWP9_9PSEU</name>
<evidence type="ECO:0000256" key="1">
    <source>
        <dbReference type="ARBA" id="ARBA00022801"/>
    </source>
</evidence>